<keyword evidence="5" id="KW-0539">Nucleus</keyword>
<evidence type="ECO:0000256" key="3">
    <source>
        <dbReference type="ARBA" id="ARBA00022771"/>
    </source>
</evidence>
<dbReference type="EMBL" id="HBUE01239585">
    <property type="protein sequence ID" value="CAG6548828.1"/>
    <property type="molecule type" value="Transcribed_RNA"/>
</dbReference>
<reference evidence="8" key="1">
    <citation type="submission" date="2021-05" db="EMBL/GenBank/DDBJ databases">
        <authorList>
            <person name="Alioto T."/>
            <person name="Alioto T."/>
            <person name="Gomez Garrido J."/>
        </authorList>
    </citation>
    <scope>NUCLEOTIDE SEQUENCE</scope>
</reference>
<feature type="compositionally biased region" description="Low complexity" evidence="6">
    <location>
        <begin position="606"/>
        <end position="615"/>
    </location>
</feature>
<dbReference type="GO" id="GO:0071013">
    <property type="term" value="C:catalytic step 2 spliceosome"/>
    <property type="evidence" value="ECO:0007669"/>
    <property type="project" value="TreeGrafter"/>
</dbReference>
<keyword evidence="2" id="KW-0479">Metal-binding</keyword>
<evidence type="ECO:0000313" key="8">
    <source>
        <dbReference type="EMBL" id="CAG6548828.1"/>
    </source>
</evidence>
<dbReference type="InterPro" id="IPR052115">
    <property type="entry name" value="NEXT_complex_subunit_ZCCHC8"/>
</dbReference>
<feature type="compositionally biased region" description="Acidic residues" evidence="6">
    <location>
        <begin position="10"/>
        <end position="22"/>
    </location>
</feature>
<name>A0A8D8N201_CULPI</name>
<feature type="compositionally biased region" description="Basic and acidic residues" evidence="6">
    <location>
        <begin position="505"/>
        <end position="515"/>
    </location>
</feature>
<dbReference type="GO" id="GO:0003723">
    <property type="term" value="F:RNA binding"/>
    <property type="evidence" value="ECO:0007669"/>
    <property type="project" value="TreeGrafter"/>
</dbReference>
<feature type="region of interest" description="Disordered" evidence="6">
    <location>
        <begin position="723"/>
        <end position="743"/>
    </location>
</feature>
<comment type="subcellular location">
    <subcellularLocation>
        <location evidence="1">Nucleus</location>
    </subcellularLocation>
</comment>
<dbReference type="AlphaFoldDB" id="A0A8D8N201"/>
<feature type="compositionally biased region" description="Acidic residues" evidence="6">
    <location>
        <begin position="727"/>
        <end position="743"/>
    </location>
</feature>
<proteinExistence type="predicted"/>
<keyword evidence="4" id="KW-0862">Zinc</keyword>
<dbReference type="EMBL" id="HBUE01346579">
    <property type="protein sequence ID" value="CAG6601057.1"/>
    <property type="molecule type" value="Transcribed_RNA"/>
</dbReference>
<feature type="compositionally biased region" description="Low complexity" evidence="6">
    <location>
        <begin position="550"/>
        <end position="562"/>
    </location>
</feature>
<protein>
    <submittedName>
        <fullName evidence="8">Zinc finger CCHC domain-containing protein 8 homolog</fullName>
    </submittedName>
</protein>
<evidence type="ECO:0000256" key="1">
    <source>
        <dbReference type="ARBA" id="ARBA00004123"/>
    </source>
</evidence>
<feature type="region of interest" description="Disordered" evidence="6">
    <location>
        <begin position="154"/>
        <end position="181"/>
    </location>
</feature>
<dbReference type="EMBL" id="HBUE01055104">
    <property type="protein sequence ID" value="CAG6466170.1"/>
    <property type="molecule type" value="Transcribed_RNA"/>
</dbReference>
<dbReference type="InterPro" id="IPR006568">
    <property type="entry name" value="PSP_pro-rich"/>
</dbReference>
<dbReference type="GO" id="GO:0008270">
    <property type="term" value="F:zinc ion binding"/>
    <property type="evidence" value="ECO:0007669"/>
    <property type="project" value="UniProtKB-KW"/>
</dbReference>
<evidence type="ECO:0000256" key="6">
    <source>
        <dbReference type="SAM" id="MobiDB-lite"/>
    </source>
</evidence>
<feature type="compositionally biased region" description="Acidic residues" evidence="6">
    <location>
        <begin position="474"/>
        <end position="486"/>
    </location>
</feature>
<keyword evidence="3" id="KW-0863">Zinc-finger</keyword>
<evidence type="ECO:0000256" key="4">
    <source>
        <dbReference type="ARBA" id="ARBA00022833"/>
    </source>
</evidence>
<feature type="region of interest" description="Disordered" evidence="6">
    <location>
        <begin position="1"/>
        <end position="90"/>
    </location>
</feature>
<feature type="region of interest" description="Disordered" evidence="6">
    <location>
        <begin position="467"/>
        <end position="637"/>
    </location>
</feature>
<feature type="compositionally biased region" description="Pro residues" evidence="6">
    <location>
        <begin position="616"/>
        <end position="632"/>
    </location>
</feature>
<evidence type="ECO:0000256" key="2">
    <source>
        <dbReference type="ARBA" id="ARBA00022723"/>
    </source>
</evidence>
<dbReference type="PANTHER" id="PTHR13316:SF0">
    <property type="entry name" value="ZINC FINGER CCHC DOMAIN-CONTAINING PROTEIN 8"/>
    <property type="match status" value="1"/>
</dbReference>
<accession>A0A8D8N201</accession>
<dbReference type="PANTHER" id="PTHR13316">
    <property type="entry name" value="ZINC FINGER, CCHC DOMAIN CONTAINING 8"/>
    <property type="match status" value="1"/>
</dbReference>
<feature type="domain" description="PSP proline-rich" evidence="7">
    <location>
        <begin position="280"/>
        <end position="332"/>
    </location>
</feature>
<sequence length="743" mass="81853">MGTKRKAEEQDVFEIESDEEGEVREGVPRNDGGSDSDVEIQEKSIPVVNVDDDEEMDTAAKEPPDEPDSPEAFIGPAPRGEGLSEESKQAVTMEGCSDKLLLSMTFRDAELFQLFKGSLTEYLKTTFQLKLAGQEVDVLHQVESCSIQILSKQPLPAKEPESGPTVCPPATPTPKDDPPAKVAEDDGMFVIDSTPAKTAKGGPIVPSYKKALQKVLDNSPSAVSDSATKRPKPRQLCWNCDGDHGLRDCKEPRNFAKISKMKQEHMKKMDRYHVDLEQKYGHIVPGRLSDELRQALGLKKRDLPVHIYRMRLYGYPPGWLEEAKVTHSGLQLFDSRGAPVQDSDESDGEVDNVKHKFDVRKIISYPGFNVPAGTEYYDDSKFFGVPPLQEHQSRERMIQSLEGSLVQGYRRKKLRLSGVGASEGPQAAADMELDAPDEGSFTTVDSVGECDSLKAGGVNGAAVVATAENRPADEEPEEGEVDEDGDELKRPEEAVQGEEVQLNGKVEDGGPDKNDTSMNDSLILVEPEEPEIICLDDTRPPSPSLEDLRLQQQQLLQALEDQSPAVKRRKKGPSLDSAKSPEDSLLEDVLEVERLAEEQQQDDEPAQPAAFVPFVFPAPPLPPSSEPTPPQERPPEPEFLNLDEIKMSKTPFIDDPASMGLKTMSLGTPILTAFSPFNTLPCGDAFSRGVSDVINFENLPNSTGKYERMKSLLSKVRTVIHAHNGELDEEEQEDGEDQDQDSR</sequence>
<evidence type="ECO:0000259" key="7">
    <source>
        <dbReference type="SMART" id="SM00581"/>
    </source>
</evidence>
<dbReference type="Pfam" id="PF04046">
    <property type="entry name" value="PSP"/>
    <property type="match status" value="1"/>
</dbReference>
<dbReference type="SMART" id="SM00581">
    <property type="entry name" value="PSP"/>
    <property type="match status" value="1"/>
</dbReference>
<organism evidence="8">
    <name type="scientific">Culex pipiens</name>
    <name type="common">House mosquito</name>
    <dbReference type="NCBI Taxonomy" id="7175"/>
    <lineage>
        <taxon>Eukaryota</taxon>
        <taxon>Metazoa</taxon>
        <taxon>Ecdysozoa</taxon>
        <taxon>Arthropoda</taxon>
        <taxon>Hexapoda</taxon>
        <taxon>Insecta</taxon>
        <taxon>Pterygota</taxon>
        <taxon>Neoptera</taxon>
        <taxon>Endopterygota</taxon>
        <taxon>Diptera</taxon>
        <taxon>Nematocera</taxon>
        <taxon>Culicoidea</taxon>
        <taxon>Culicidae</taxon>
        <taxon>Culicinae</taxon>
        <taxon>Culicini</taxon>
        <taxon>Culex</taxon>
        <taxon>Culex</taxon>
    </lineage>
</organism>
<evidence type="ECO:0000256" key="5">
    <source>
        <dbReference type="ARBA" id="ARBA00023242"/>
    </source>
</evidence>